<dbReference type="SUPFAM" id="SSF56784">
    <property type="entry name" value="HAD-like"/>
    <property type="match status" value="1"/>
</dbReference>
<dbReference type="EMBL" id="JBJUVG010000004">
    <property type="protein sequence ID" value="MFM9413592.1"/>
    <property type="molecule type" value="Genomic_DNA"/>
</dbReference>
<evidence type="ECO:0000313" key="1">
    <source>
        <dbReference type="EMBL" id="MFM9413592.1"/>
    </source>
</evidence>
<comment type="caution">
    <text evidence="1">The sequence shown here is derived from an EMBL/GenBank/DDBJ whole genome shotgun (WGS) entry which is preliminary data.</text>
</comment>
<name>A0ABW9GY99_9FIRM</name>
<dbReference type="Pfam" id="PF12710">
    <property type="entry name" value="HAD"/>
    <property type="match status" value="1"/>
</dbReference>
<keyword evidence="2" id="KW-1185">Reference proteome</keyword>
<dbReference type="Gene3D" id="3.40.50.1000">
    <property type="entry name" value="HAD superfamily/HAD-like"/>
    <property type="match status" value="1"/>
</dbReference>
<evidence type="ECO:0000313" key="2">
    <source>
        <dbReference type="Proteomes" id="UP001631949"/>
    </source>
</evidence>
<gene>
    <name evidence="1" type="ORF">ACKQTC_04350</name>
</gene>
<sequence>MRVYDFDETIYDGDSTAHFFFFLLRRHPGLVRFLPEGGLAFLRYKFGSWTKTQFKERLYRLFQGVEDIEAEVAAFWAAHRTGIKDFYLAQQAADDLVISASPRFLLAPICADLGIHHLLASEVDPQTGFYRGLNCWGDEKVRRYLEAGYRLENMTDFYSDSFSDVPLAVRAKRAWLVTGMDIQPWPGHPMEA</sequence>
<dbReference type="InterPro" id="IPR036412">
    <property type="entry name" value="HAD-like_sf"/>
</dbReference>
<dbReference type="Gene3D" id="1.20.1440.100">
    <property type="entry name" value="SG protein - dephosphorylation function"/>
    <property type="match status" value="1"/>
</dbReference>
<dbReference type="InterPro" id="IPR023214">
    <property type="entry name" value="HAD_sf"/>
</dbReference>
<organism evidence="1 2">
    <name type="scientific">Peptococcus simiae</name>
    <dbReference type="NCBI Taxonomy" id="1643805"/>
    <lineage>
        <taxon>Bacteria</taxon>
        <taxon>Bacillati</taxon>
        <taxon>Bacillota</taxon>
        <taxon>Clostridia</taxon>
        <taxon>Eubacteriales</taxon>
        <taxon>Peptococcaceae</taxon>
        <taxon>Peptococcus</taxon>
    </lineage>
</organism>
<proteinExistence type="predicted"/>
<protein>
    <submittedName>
        <fullName evidence="1">Haloacid dehalogenase-like hydrolase</fullName>
    </submittedName>
</protein>
<accession>A0ABW9GY99</accession>
<dbReference type="RefSeq" id="WP_408977209.1">
    <property type="nucleotide sequence ID" value="NZ_JBJUVG010000004.1"/>
</dbReference>
<reference evidence="1 2" key="1">
    <citation type="journal article" date="2016" name="Int. J. Syst. Evol. Microbiol.">
        <title>Peptococcus simiae sp. nov., isolated from rhesus macaque faeces and emended description of the genus Peptococcus.</title>
        <authorList>
            <person name="Shkoporov A.N."/>
            <person name="Efimov B.A."/>
            <person name="Kondova I."/>
            <person name="Ouwerling B."/>
            <person name="Chaplin A.V."/>
            <person name="Shcherbakova V.A."/>
            <person name="Langermans J.A.M."/>
        </authorList>
    </citation>
    <scope>NUCLEOTIDE SEQUENCE [LARGE SCALE GENOMIC DNA]</scope>
    <source>
        <strain evidence="1 2">M108</strain>
    </source>
</reference>
<dbReference type="Proteomes" id="UP001631949">
    <property type="component" value="Unassembled WGS sequence"/>
</dbReference>